<gene>
    <name evidence="1" type="ORF">IHQ68_12600</name>
</gene>
<dbReference type="SUPFAM" id="SSF55486">
    <property type="entry name" value="Metalloproteases ('zincins'), catalytic domain"/>
    <property type="match status" value="1"/>
</dbReference>
<evidence type="ECO:0000313" key="1">
    <source>
        <dbReference type="EMBL" id="MDR4307457.1"/>
    </source>
</evidence>
<protein>
    <submittedName>
        <fullName evidence="1">Metallopeptidase family protein</fullName>
    </submittedName>
</protein>
<organism evidence="1 2">
    <name type="scientific">Chelatococcus sambhunathii</name>
    <dbReference type="NCBI Taxonomy" id="363953"/>
    <lineage>
        <taxon>Bacteria</taxon>
        <taxon>Pseudomonadati</taxon>
        <taxon>Pseudomonadota</taxon>
        <taxon>Alphaproteobacteria</taxon>
        <taxon>Hyphomicrobiales</taxon>
        <taxon>Chelatococcaceae</taxon>
        <taxon>Chelatococcus</taxon>
    </lineage>
</organism>
<dbReference type="Pfam" id="PF06262">
    <property type="entry name" value="Zincin_1"/>
    <property type="match status" value="1"/>
</dbReference>
<dbReference type="InterPro" id="IPR038555">
    <property type="entry name" value="Zincin_1_sf"/>
</dbReference>
<accession>A0ABU1DH64</accession>
<name>A0ABU1DH64_9HYPH</name>
<dbReference type="CDD" id="cd12952">
    <property type="entry name" value="MMP_ACEL2062"/>
    <property type="match status" value="1"/>
</dbReference>
<dbReference type="InterPro" id="IPR010428">
    <property type="entry name" value="Zincin_1"/>
</dbReference>
<reference evidence="1" key="1">
    <citation type="submission" date="2020-10" db="EMBL/GenBank/DDBJ databases">
        <authorList>
            <person name="Abbas A."/>
            <person name="Razzaq R."/>
            <person name="Waqas M."/>
            <person name="Abbas N."/>
            <person name="Nielsen T.K."/>
            <person name="Hansen L.H."/>
            <person name="Hussain S."/>
            <person name="Shahid M."/>
        </authorList>
    </citation>
    <scope>NUCLEOTIDE SEQUENCE</scope>
    <source>
        <strain evidence="1">S14</strain>
    </source>
</reference>
<dbReference type="Proteomes" id="UP001181622">
    <property type="component" value="Unassembled WGS sequence"/>
</dbReference>
<dbReference type="Gene3D" id="3.30.2010.20">
    <property type="match status" value="1"/>
</dbReference>
<proteinExistence type="predicted"/>
<dbReference type="RefSeq" id="WP_309392325.1">
    <property type="nucleotide sequence ID" value="NZ_JADBEO010000025.1"/>
</dbReference>
<sequence>MKFLNGASWRAAGAPTATGWSELKAPSLAEIEKLAEEAMARLPETFRDLAEGVIVRVDDFPSDEVMAELGAETEFDLLGLFTGVGMSQPDAGPRTGRLPNYVHLYRRPILDYWAEHDETLGAIVTHVLVHEIGHHFGLSDAAMEAIEAEAVAAEGGADRP</sequence>
<comment type="caution">
    <text evidence="1">The sequence shown here is derived from an EMBL/GenBank/DDBJ whole genome shotgun (WGS) entry which is preliminary data.</text>
</comment>
<keyword evidence="2" id="KW-1185">Reference proteome</keyword>
<dbReference type="EMBL" id="JADBEO010000025">
    <property type="protein sequence ID" value="MDR4307457.1"/>
    <property type="molecule type" value="Genomic_DNA"/>
</dbReference>
<evidence type="ECO:0000313" key="2">
    <source>
        <dbReference type="Proteomes" id="UP001181622"/>
    </source>
</evidence>